<protein>
    <submittedName>
        <fullName evidence="2">Uncharacterized protein</fullName>
    </submittedName>
</protein>
<gene>
    <name evidence="2" type="ORF">DPBNPPHM_03076</name>
</gene>
<evidence type="ECO:0000313" key="3">
    <source>
        <dbReference type="Proteomes" id="UP000434580"/>
    </source>
</evidence>
<organism evidence="2 3">
    <name type="scientific">BD1-7 clade bacterium</name>
    <dbReference type="NCBI Taxonomy" id="2029982"/>
    <lineage>
        <taxon>Bacteria</taxon>
        <taxon>Pseudomonadati</taxon>
        <taxon>Pseudomonadota</taxon>
        <taxon>Gammaproteobacteria</taxon>
        <taxon>Cellvibrionales</taxon>
        <taxon>Spongiibacteraceae</taxon>
        <taxon>BD1-7 clade</taxon>
    </lineage>
</organism>
<reference evidence="2 3" key="1">
    <citation type="submission" date="2019-11" db="EMBL/GenBank/DDBJ databases">
        <authorList>
            <person name="Holert J."/>
        </authorList>
    </citation>
    <scope>NUCLEOTIDE SEQUENCE [LARGE SCALE GENOMIC DNA]</scope>
    <source>
        <strain evidence="2">BC5_2</strain>
    </source>
</reference>
<proteinExistence type="predicted"/>
<dbReference type="AlphaFoldDB" id="A0A5S9NUN1"/>
<accession>A0A5S9NUN1</accession>
<keyword evidence="1" id="KW-0812">Transmembrane</keyword>
<evidence type="ECO:0000313" key="2">
    <source>
        <dbReference type="EMBL" id="CAA0091809.1"/>
    </source>
</evidence>
<dbReference type="EMBL" id="CACSII010000002">
    <property type="protein sequence ID" value="CAA0091809.1"/>
    <property type="molecule type" value="Genomic_DNA"/>
</dbReference>
<feature type="transmembrane region" description="Helical" evidence="1">
    <location>
        <begin position="33"/>
        <end position="53"/>
    </location>
</feature>
<feature type="transmembrane region" description="Helical" evidence="1">
    <location>
        <begin position="6"/>
        <end position="24"/>
    </location>
</feature>
<dbReference type="Proteomes" id="UP000434580">
    <property type="component" value="Unassembled WGS sequence"/>
</dbReference>
<name>A0A5S9NUN1_9GAMM</name>
<keyword evidence="1" id="KW-1133">Transmembrane helix</keyword>
<keyword evidence="1" id="KW-0472">Membrane</keyword>
<evidence type="ECO:0000256" key="1">
    <source>
        <dbReference type="SAM" id="Phobius"/>
    </source>
</evidence>
<sequence>MEFINWIAVGWITLNLFLGLGLLFKGKFSGTQFIGYAGLVWFSAALLVLLPNLKTLTIAGNTIELFAQAKKEAEQSIAELEGITEQIVSMQLDIFTSINSDHLGTP</sequence>